<accession>A0A1A9GEV0</accession>
<dbReference type="InterPro" id="IPR014917">
    <property type="entry name" value="DUF1800"/>
</dbReference>
<reference evidence="1 2" key="1">
    <citation type="submission" date="2016-03" db="EMBL/GenBank/DDBJ databases">
        <title>Complete genome sequence of a soil Actinobacterium, Nocardioides dokdonensis FR1436.</title>
        <authorList>
            <person name="Kwon S.-K."/>
            <person name="Kim K."/>
            <person name="Kim J.F."/>
        </authorList>
    </citation>
    <scope>NUCLEOTIDE SEQUENCE [LARGE SCALE GENOMIC DNA]</scope>
    <source>
        <strain evidence="1 2">FR1436</strain>
    </source>
</reference>
<dbReference type="Pfam" id="PF08811">
    <property type="entry name" value="DUF1800"/>
    <property type="match status" value="1"/>
</dbReference>
<dbReference type="RefSeq" id="WP_068105784.1">
    <property type="nucleotide sequence ID" value="NZ_CP015079.1"/>
</dbReference>
<keyword evidence="2" id="KW-1185">Reference proteome</keyword>
<dbReference type="PATRIC" id="fig|1300347.3.peg.417"/>
<dbReference type="AlphaFoldDB" id="A0A1A9GEV0"/>
<gene>
    <name evidence="1" type="ORF">I601_0417</name>
</gene>
<dbReference type="KEGG" id="ndk:I601_0417"/>
<evidence type="ECO:0008006" key="3">
    <source>
        <dbReference type="Google" id="ProtNLM"/>
    </source>
</evidence>
<dbReference type="EMBL" id="CP015079">
    <property type="protein sequence ID" value="ANH36869.1"/>
    <property type="molecule type" value="Genomic_DNA"/>
</dbReference>
<name>A0A1A9GEV0_9ACTN</name>
<organism evidence="1 2">
    <name type="scientific">Nocardioides dokdonensis FR1436</name>
    <dbReference type="NCBI Taxonomy" id="1300347"/>
    <lineage>
        <taxon>Bacteria</taxon>
        <taxon>Bacillati</taxon>
        <taxon>Actinomycetota</taxon>
        <taxon>Actinomycetes</taxon>
        <taxon>Propionibacteriales</taxon>
        <taxon>Nocardioidaceae</taxon>
        <taxon>Nocardioides</taxon>
    </lineage>
</organism>
<dbReference type="Proteomes" id="UP000077868">
    <property type="component" value="Chromosome"/>
</dbReference>
<evidence type="ECO:0000313" key="1">
    <source>
        <dbReference type="EMBL" id="ANH36869.1"/>
    </source>
</evidence>
<proteinExistence type="predicted"/>
<evidence type="ECO:0000313" key="2">
    <source>
        <dbReference type="Proteomes" id="UP000077868"/>
    </source>
</evidence>
<protein>
    <recommendedName>
        <fullName evidence="3">DUF1800 domain-containing protein</fullName>
    </recommendedName>
</protein>
<sequence length="486" mass="54920">MPSTYAPGRFRATPTLGGNARHLALRFSYGLTPGLVESITRAGGGLAWFDAQLERPYDAEADAALCDWWPDLHLDAATVWRRQVEEVRGTWEVMADYARRLLVRRMTSTHQVHEVMTEFWEAHLHVPVNGDSPAVWRASYGDVVRRHALGRFDELLVEAITHPAMLIFLDNATSSKERPNENLGRELLELHTVGLGQHTEADVKGSARILTGWRVDLWRTWAATYSPQDHFTGPVVVGDFRDDNTDPDGRRLTRRYLRHLAHHPATARRIARKLAVKFISDTPSEQVVDELAQVYLDHDTAIAPVLRALVRTRDFRRAKGVKLRDPAEDVVASYRALGAEVVAPLAGDHAANSVLWQSDAVGLRPGAWPRPDGPPLHGDPWASPRRALASMDVHWSLAGGWWPKKGVTWQSPQDWVPRLPIEFRDLVDHLSRAVHGRRSDRALLRAACAAVETRPDERITEDHRLLAWQFNRLLAVLLDHPVHYHR</sequence>
<dbReference type="STRING" id="1300347.I601_0417"/>